<dbReference type="AlphaFoldDB" id="A0A9X4QPG5"/>
<keyword evidence="3 5" id="KW-0378">Hydrolase</keyword>
<dbReference type="EMBL" id="JAPDHZ010000004">
    <property type="protein sequence ID" value="MDG0793878.1"/>
    <property type="molecule type" value="Genomic_DNA"/>
</dbReference>
<dbReference type="Pfam" id="PF08244">
    <property type="entry name" value="Glyco_hydro_32C"/>
    <property type="match status" value="1"/>
</dbReference>
<dbReference type="InterPro" id="IPR051214">
    <property type="entry name" value="GH32_Enzymes"/>
</dbReference>
<dbReference type="EC" id="3.2.1.26" evidence="2"/>
<dbReference type="Pfam" id="PF00251">
    <property type="entry name" value="Glyco_hydro_32N"/>
    <property type="match status" value="1"/>
</dbReference>
<reference evidence="8 9" key="1">
    <citation type="submission" date="2022-10" db="EMBL/GenBank/DDBJ databases">
        <title>Comparative genomic analysis of Cohnella hashimotonis sp. nov., isolated from the International Space Station.</title>
        <authorList>
            <person name="Simpson A."/>
            <person name="Venkateswaran K."/>
        </authorList>
    </citation>
    <scope>NUCLEOTIDE SEQUENCE [LARGE SCALE GENOMIC DNA]</scope>
    <source>
        <strain evidence="8 9">DSM 18997</strain>
    </source>
</reference>
<dbReference type="Proteomes" id="UP001153387">
    <property type="component" value="Unassembled WGS sequence"/>
</dbReference>
<keyword evidence="9" id="KW-1185">Reference proteome</keyword>
<dbReference type="InterPro" id="IPR013189">
    <property type="entry name" value="Glyco_hydro_32_C"/>
</dbReference>
<dbReference type="Gene3D" id="2.60.120.560">
    <property type="entry name" value="Exo-inulinase, domain 1"/>
    <property type="match status" value="1"/>
</dbReference>
<dbReference type="InterPro" id="IPR023296">
    <property type="entry name" value="Glyco_hydro_beta-prop_sf"/>
</dbReference>
<comment type="similarity">
    <text evidence="1 5">Belongs to the glycosyl hydrolase 32 family.</text>
</comment>
<evidence type="ECO:0000256" key="5">
    <source>
        <dbReference type="RuleBase" id="RU362110"/>
    </source>
</evidence>
<evidence type="ECO:0000256" key="1">
    <source>
        <dbReference type="ARBA" id="ARBA00009902"/>
    </source>
</evidence>
<dbReference type="GO" id="GO:0004564">
    <property type="term" value="F:beta-fructofuranosidase activity"/>
    <property type="evidence" value="ECO:0007669"/>
    <property type="project" value="UniProtKB-EC"/>
</dbReference>
<evidence type="ECO:0000256" key="2">
    <source>
        <dbReference type="ARBA" id="ARBA00012758"/>
    </source>
</evidence>
<dbReference type="SMART" id="SM00640">
    <property type="entry name" value="Glyco_32"/>
    <property type="match status" value="1"/>
</dbReference>
<evidence type="ECO:0000313" key="9">
    <source>
        <dbReference type="Proteomes" id="UP001153387"/>
    </source>
</evidence>
<dbReference type="InterPro" id="IPR001362">
    <property type="entry name" value="Glyco_hydro_32"/>
</dbReference>
<sequence length="283" mass="31801">MDAGIGRRHVRELFPASAEQAWGECRAANTCSFSFRITKAASITSGEYRDDRLWPESHGRMTWVDRAFAAPEALMDDKGRQIVWVWIIDNLEDESSFGWSGVYSVPRTLWLGEDDTLRMAPVDELAMLRYNGKRFPSVELPAGEKLELDGINGESAEIKLTIVPGAARKTGLKVRTSPDEEEVTLLYYDAATKELVFDSTRSGAGGWKAREAAPFQLKESEQLELTVYIDKGVIEIFANERQAITRRVYPERSDSTGVYLFTEGGTASFDTIQVWEMMPSNSY</sequence>
<gene>
    <name evidence="8" type="ORF">OMP38_25925</name>
</gene>
<dbReference type="GO" id="GO:0005975">
    <property type="term" value="P:carbohydrate metabolic process"/>
    <property type="evidence" value="ECO:0007669"/>
    <property type="project" value="InterPro"/>
</dbReference>
<dbReference type="RefSeq" id="WP_277567593.1">
    <property type="nucleotide sequence ID" value="NZ_JAPDHZ010000004.1"/>
</dbReference>
<dbReference type="PANTHER" id="PTHR43101">
    <property type="entry name" value="BETA-FRUCTOSIDASE"/>
    <property type="match status" value="1"/>
</dbReference>
<feature type="domain" description="Glycosyl hydrolase family 32 C-terminal" evidence="7">
    <location>
        <begin position="144"/>
        <end position="276"/>
    </location>
</feature>
<dbReference type="PANTHER" id="PTHR43101:SF1">
    <property type="entry name" value="BETA-FRUCTOSIDASE"/>
    <property type="match status" value="1"/>
</dbReference>
<dbReference type="SUPFAM" id="SSF49899">
    <property type="entry name" value="Concanavalin A-like lectins/glucanases"/>
    <property type="match status" value="1"/>
</dbReference>
<accession>A0A9X4QPG5</accession>
<dbReference type="InterPro" id="IPR013148">
    <property type="entry name" value="Glyco_hydro_32_N"/>
</dbReference>
<comment type="caution">
    <text evidence="8">The sequence shown here is derived from an EMBL/GenBank/DDBJ whole genome shotgun (WGS) entry which is preliminary data.</text>
</comment>
<feature type="domain" description="Glycosyl hydrolase family 32 N-terminal" evidence="6">
    <location>
        <begin position="32"/>
        <end position="121"/>
    </location>
</feature>
<dbReference type="InterPro" id="IPR013320">
    <property type="entry name" value="ConA-like_dom_sf"/>
</dbReference>
<keyword evidence="4 5" id="KW-0326">Glycosidase</keyword>
<evidence type="ECO:0000256" key="4">
    <source>
        <dbReference type="ARBA" id="ARBA00023295"/>
    </source>
</evidence>
<evidence type="ECO:0000256" key="3">
    <source>
        <dbReference type="ARBA" id="ARBA00022801"/>
    </source>
</evidence>
<proteinExistence type="inferred from homology"/>
<organism evidence="8 9">
    <name type="scientific">Cohnella ginsengisoli</name>
    <dbReference type="NCBI Taxonomy" id="425004"/>
    <lineage>
        <taxon>Bacteria</taxon>
        <taxon>Bacillati</taxon>
        <taxon>Bacillota</taxon>
        <taxon>Bacilli</taxon>
        <taxon>Bacillales</taxon>
        <taxon>Paenibacillaceae</taxon>
        <taxon>Cohnella</taxon>
    </lineage>
</organism>
<protein>
    <recommendedName>
        <fullName evidence="2">beta-fructofuranosidase</fullName>
        <ecNumber evidence="2">3.2.1.26</ecNumber>
    </recommendedName>
</protein>
<dbReference type="Gene3D" id="2.115.10.20">
    <property type="entry name" value="Glycosyl hydrolase domain, family 43"/>
    <property type="match status" value="1"/>
</dbReference>
<evidence type="ECO:0000313" key="8">
    <source>
        <dbReference type="EMBL" id="MDG0793878.1"/>
    </source>
</evidence>
<name>A0A9X4QPG5_9BACL</name>
<dbReference type="SUPFAM" id="SSF75005">
    <property type="entry name" value="Arabinanase/levansucrase/invertase"/>
    <property type="match status" value="1"/>
</dbReference>
<evidence type="ECO:0000259" key="7">
    <source>
        <dbReference type="Pfam" id="PF08244"/>
    </source>
</evidence>
<evidence type="ECO:0000259" key="6">
    <source>
        <dbReference type="Pfam" id="PF00251"/>
    </source>
</evidence>